<keyword evidence="6" id="KW-0862">Zinc</keyword>
<dbReference type="InterPro" id="IPR014758">
    <property type="entry name" value="Met-tRNA_synth"/>
</dbReference>
<evidence type="ECO:0000256" key="9">
    <source>
        <dbReference type="ARBA" id="ARBA00023146"/>
    </source>
</evidence>
<evidence type="ECO:0000256" key="3">
    <source>
        <dbReference type="ARBA" id="ARBA00022598"/>
    </source>
</evidence>
<dbReference type="GO" id="GO:0004825">
    <property type="term" value="F:methionine-tRNA ligase activity"/>
    <property type="evidence" value="ECO:0007669"/>
    <property type="project" value="UniProtKB-UniRule"/>
</dbReference>
<dbReference type="PANTHER" id="PTHR43326:SF1">
    <property type="entry name" value="METHIONINE--TRNA LIGASE, MITOCHONDRIAL"/>
    <property type="match status" value="1"/>
</dbReference>
<accession>A0A5C0UJ32</accession>
<keyword evidence="3 10" id="KW-0436">Ligase</keyword>
<keyword evidence="15" id="KW-1185">Reference proteome</keyword>
<dbReference type="GO" id="GO:0046872">
    <property type="term" value="F:metal ion binding"/>
    <property type="evidence" value="ECO:0007669"/>
    <property type="project" value="UniProtKB-KW"/>
</dbReference>
<dbReference type="NCBIfam" id="NF008900">
    <property type="entry name" value="PRK12267.1"/>
    <property type="match status" value="1"/>
</dbReference>
<dbReference type="NCBIfam" id="TIGR00398">
    <property type="entry name" value="metG"/>
    <property type="match status" value="1"/>
</dbReference>
<evidence type="ECO:0000259" key="12">
    <source>
        <dbReference type="Pfam" id="PF09334"/>
    </source>
</evidence>
<keyword evidence="10" id="KW-0963">Cytoplasm</keyword>
<proteinExistence type="inferred from homology"/>
<dbReference type="FunFam" id="2.170.220.10:FF:000002">
    <property type="entry name" value="Methionine--tRNA ligase"/>
    <property type="match status" value="1"/>
</dbReference>
<dbReference type="SUPFAM" id="SSF52374">
    <property type="entry name" value="Nucleotidylyl transferase"/>
    <property type="match status" value="1"/>
</dbReference>
<dbReference type="InterPro" id="IPR023457">
    <property type="entry name" value="Met-tRNA_synth_2"/>
</dbReference>
<dbReference type="CDD" id="cd00814">
    <property type="entry name" value="MetRS_core"/>
    <property type="match status" value="1"/>
</dbReference>
<dbReference type="HAMAP" id="MF_01228">
    <property type="entry name" value="Met_tRNA_synth_type2"/>
    <property type="match status" value="1"/>
</dbReference>
<dbReference type="Pfam" id="PF01406">
    <property type="entry name" value="tRNA-synt_1e"/>
    <property type="match status" value="1"/>
</dbReference>
<comment type="caution">
    <text evidence="10">Lacks conserved residue(s) required for the propagation of feature annotation.</text>
</comment>
<dbReference type="PRINTS" id="PR01041">
    <property type="entry name" value="TRNASYNTHMET"/>
</dbReference>
<dbReference type="AlphaFoldDB" id="A0A5C0UJ32"/>
<feature type="domain" description="tRNA synthetases class I catalytic" evidence="11">
    <location>
        <begin position="13"/>
        <end position="134"/>
    </location>
</feature>
<dbReference type="Proteomes" id="UP000323844">
    <property type="component" value="Chromosome"/>
</dbReference>
<dbReference type="InterPro" id="IPR033911">
    <property type="entry name" value="MetRS_core"/>
</dbReference>
<feature type="domain" description="Methionyl/Leucyl tRNA synthetase" evidence="12">
    <location>
        <begin position="137"/>
        <end position="358"/>
    </location>
</feature>
<comment type="cofactor">
    <cofactor evidence="1">
        <name>Zn(2+)</name>
        <dbReference type="ChEBI" id="CHEBI:29105"/>
    </cofactor>
</comment>
<evidence type="ECO:0000259" key="11">
    <source>
        <dbReference type="Pfam" id="PF01406"/>
    </source>
</evidence>
<comment type="catalytic activity">
    <reaction evidence="10">
        <text>tRNA(Met) + L-methionine + ATP = L-methionyl-tRNA(Met) + AMP + diphosphate</text>
        <dbReference type="Rhea" id="RHEA:13481"/>
        <dbReference type="Rhea" id="RHEA-COMP:9667"/>
        <dbReference type="Rhea" id="RHEA-COMP:9698"/>
        <dbReference type="ChEBI" id="CHEBI:30616"/>
        <dbReference type="ChEBI" id="CHEBI:33019"/>
        <dbReference type="ChEBI" id="CHEBI:57844"/>
        <dbReference type="ChEBI" id="CHEBI:78442"/>
        <dbReference type="ChEBI" id="CHEBI:78530"/>
        <dbReference type="ChEBI" id="CHEBI:456215"/>
        <dbReference type="EC" id="6.1.1.10"/>
    </reaction>
</comment>
<keyword evidence="4" id="KW-0479">Metal-binding</keyword>
<dbReference type="Gene3D" id="1.10.730.10">
    <property type="entry name" value="Isoleucyl-tRNA Synthetase, Domain 1"/>
    <property type="match status" value="1"/>
</dbReference>
<evidence type="ECO:0000256" key="7">
    <source>
        <dbReference type="ARBA" id="ARBA00022840"/>
    </source>
</evidence>
<dbReference type="Gene3D" id="2.170.220.10">
    <property type="match status" value="1"/>
</dbReference>
<feature type="short sequence motif" description="'KMSKS' region" evidence="10">
    <location>
        <begin position="295"/>
        <end position="299"/>
    </location>
</feature>
<comment type="subcellular location">
    <subcellularLocation>
        <location evidence="10">Cytoplasm</location>
    </subcellularLocation>
</comment>
<dbReference type="InterPro" id="IPR014729">
    <property type="entry name" value="Rossmann-like_a/b/a_fold"/>
</dbReference>
<comment type="similarity">
    <text evidence="10">Belongs to the class-I aminoacyl-tRNA synthetase family. MetG type 2B subfamily.</text>
</comment>
<dbReference type="InterPro" id="IPR009080">
    <property type="entry name" value="tRNAsynth_Ia_anticodon-bd"/>
</dbReference>
<comment type="subunit">
    <text evidence="10">Monomer.</text>
</comment>
<keyword evidence="8 10" id="KW-0648">Protein biosynthesis</keyword>
<dbReference type="KEGG" id="snay:FZC37_02575"/>
<dbReference type="InterPro" id="IPR041872">
    <property type="entry name" value="Anticodon_Met"/>
</dbReference>
<evidence type="ECO:0000256" key="10">
    <source>
        <dbReference type="HAMAP-Rule" id="MF_01228"/>
    </source>
</evidence>
<dbReference type="Pfam" id="PF09334">
    <property type="entry name" value="tRNA-synt_1g"/>
    <property type="match status" value="1"/>
</dbReference>
<dbReference type="GO" id="GO:0005524">
    <property type="term" value="F:ATP binding"/>
    <property type="evidence" value="ECO:0007669"/>
    <property type="project" value="UniProtKB-UniRule"/>
</dbReference>
<evidence type="ECO:0000256" key="8">
    <source>
        <dbReference type="ARBA" id="ARBA00022917"/>
    </source>
</evidence>
<keyword evidence="5 10" id="KW-0547">Nucleotide-binding</keyword>
<organism evidence="14 15">
    <name type="scientific">Candidatus Sneabacter namystus</name>
    <dbReference type="NCBI Taxonomy" id="2601646"/>
    <lineage>
        <taxon>Bacteria</taxon>
        <taxon>Pseudomonadati</taxon>
        <taxon>Pseudomonadota</taxon>
        <taxon>Alphaproteobacteria</taxon>
        <taxon>Rickettsiales</taxon>
        <taxon>Rickettsiaceae</taxon>
        <taxon>Rickettsieae</taxon>
        <taxon>Candidatus Sneabacter</taxon>
    </lineage>
</organism>
<keyword evidence="7 10" id="KW-0067">ATP-binding</keyword>
<evidence type="ECO:0000313" key="15">
    <source>
        <dbReference type="Proteomes" id="UP000323844"/>
    </source>
</evidence>
<dbReference type="InterPro" id="IPR032678">
    <property type="entry name" value="tRNA-synt_1_cat_dom"/>
</dbReference>
<gene>
    <name evidence="10" type="primary">metG</name>
    <name evidence="14" type="ORF">FZC37_02575</name>
</gene>
<dbReference type="Gene3D" id="3.40.50.620">
    <property type="entry name" value="HUPs"/>
    <property type="match status" value="1"/>
</dbReference>
<dbReference type="OrthoDB" id="9810191at2"/>
<dbReference type="GO" id="GO:0005737">
    <property type="term" value="C:cytoplasm"/>
    <property type="evidence" value="ECO:0007669"/>
    <property type="project" value="UniProtKB-SubCell"/>
</dbReference>
<evidence type="ECO:0000259" key="13">
    <source>
        <dbReference type="Pfam" id="PF19303"/>
    </source>
</evidence>
<reference evidence="14 15" key="1">
    <citation type="submission" date="2019-08" db="EMBL/GenBank/DDBJ databases">
        <title>Highly reduced genomes of protist endosymbionts show evolutionary convergence.</title>
        <authorList>
            <person name="George E."/>
            <person name="Husnik F."/>
            <person name="Tashyreva D."/>
            <person name="Prokopchuk G."/>
            <person name="Horak A."/>
            <person name="Kwong W.K."/>
            <person name="Lukes J."/>
            <person name="Keeling P.J."/>
        </authorList>
    </citation>
    <scope>NUCLEOTIDE SEQUENCE [LARGE SCALE GENOMIC DNA]</scope>
    <source>
        <strain evidence="14">1621</strain>
    </source>
</reference>
<dbReference type="EMBL" id="CP043312">
    <property type="protein sequence ID" value="QEK39797.1"/>
    <property type="molecule type" value="Genomic_DNA"/>
</dbReference>
<dbReference type="Pfam" id="PF19303">
    <property type="entry name" value="Anticodon_3"/>
    <property type="match status" value="1"/>
</dbReference>
<dbReference type="InterPro" id="IPR015413">
    <property type="entry name" value="Methionyl/Leucyl_tRNA_Synth"/>
</dbReference>
<evidence type="ECO:0000313" key="14">
    <source>
        <dbReference type="EMBL" id="QEK39797.1"/>
    </source>
</evidence>
<keyword evidence="9 10" id="KW-0030">Aminoacyl-tRNA synthetase</keyword>
<dbReference type="PANTHER" id="PTHR43326">
    <property type="entry name" value="METHIONYL-TRNA SYNTHETASE"/>
    <property type="match status" value="1"/>
</dbReference>
<protein>
    <recommendedName>
        <fullName evidence="10">Methionine--tRNA ligase</fullName>
        <ecNumber evidence="10">6.1.1.10</ecNumber>
    </recommendedName>
    <alternativeName>
        <fullName evidence="10">Methionyl-tRNA synthetase</fullName>
        <shortName evidence="10">MetRS</shortName>
    </alternativeName>
</protein>
<dbReference type="RefSeq" id="WP_148952158.1">
    <property type="nucleotide sequence ID" value="NZ_CP043312.1"/>
</dbReference>
<evidence type="ECO:0000256" key="2">
    <source>
        <dbReference type="ARBA" id="ARBA00003314"/>
    </source>
</evidence>
<evidence type="ECO:0000256" key="5">
    <source>
        <dbReference type="ARBA" id="ARBA00022741"/>
    </source>
</evidence>
<dbReference type="GO" id="GO:0006431">
    <property type="term" value="P:methionyl-tRNA aminoacylation"/>
    <property type="evidence" value="ECO:0007669"/>
    <property type="project" value="UniProtKB-UniRule"/>
</dbReference>
<feature type="short sequence motif" description="'HIGH' region" evidence="10">
    <location>
        <begin position="11"/>
        <end position="21"/>
    </location>
</feature>
<dbReference type="EC" id="6.1.1.10" evidence="10"/>
<dbReference type="SUPFAM" id="SSF47323">
    <property type="entry name" value="Anticodon-binding domain of a subclass of class I aminoacyl-tRNA synthetases"/>
    <property type="match status" value="1"/>
</dbReference>
<evidence type="ECO:0000256" key="1">
    <source>
        <dbReference type="ARBA" id="ARBA00001947"/>
    </source>
</evidence>
<name>A0A5C0UJ32_9RICK</name>
<feature type="domain" description="Methionyl-tRNA synthetase anticodon-binding" evidence="13">
    <location>
        <begin position="401"/>
        <end position="504"/>
    </location>
</feature>
<sequence>MSHSYVTTPIFYVNDKPHLGHSYTCVIADVIARQHRLFGKQVILLTGTDEHGIKIERAAKSHNTSPQNFVDVISMKFKNLMTICNISNNDFIRTTETRHKEAVHSLWNTLSRNGYIYLGKYSGWYSIRDEAFYNESDLTEDKLAPTGSTVEWVEEESYFFALSKLQNRLISFYENNPLFIYPNTKRTEVINFIKQGLQDISISRTSVSWGISVPNNPKHVIYVWLDALTNYITALGYPNVDDKKFKNFWTSAIHIIGKDILKFHAVYWPAFLMAAELSLPQKLVVHGWWTIEGEKMSKSVGNVIDPIQLQQEASVDAMRYFLLKEIPLGKDGNFSKTAFVNRVNSELADKIGNLVQRVTAFSGKYFNHAVPDIKDASVWKIHPLSVTSTHAYEAIKKININFDIKSALSAILQLASDTNKHIDTTTPWTTIKTNKEQASIDMYIALTSIKHIGIYLQPFMPDAAKKILSIFALNMTPCPIQHLAIPLLPKAILQPCQILFTKIEK</sequence>
<evidence type="ECO:0000256" key="4">
    <source>
        <dbReference type="ARBA" id="ARBA00022723"/>
    </source>
</evidence>
<evidence type="ECO:0000256" key="6">
    <source>
        <dbReference type="ARBA" id="ARBA00022833"/>
    </source>
</evidence>
<comment type="function">
    <text evidence="2 10">Is required not only for elongation of protein synthesis but also for the initiation of all mRNA translation through initiator tRNA(fMet) aminoacylation.</text>
</comment>